<evidence type="ECO:0000256" key="1">
    <source>
        <dbReference type="SAM" id="MobiDB-lite"/>
    </source>
</evidence>
<reference evidence="2" key="1">
    <citation type="submission" date="2020-03" db="EMBL/GenBank/DDBJ databases">
        <authorList>
            <person name="Weist P."/>
        </authorList>
    </citation>
    <scope>NUCLEOTIDE SEQUENCE</scope>
</reference>
<comment type="caution">
    <text evidence="2">The sequence shown here is derived from an EMBL/GenBank/DDBJ whole genome shotgun (WGS) entry which is preliminary data.</text>
</comment>
<proteinExistence type="predicted"/>
<gene>
    <name evidence="2" type="ORF">PLEPLA_LOCUS1620</name>
</gene>
<dbReference type="Proteomes" id="UP001153269">
    <property type="component" value="Unassembled WGS sequence"/>
</dbReference>
<organism evidence="2 3">
    <name type="scientific">Pleuronectes platessa</name>
    <name type="common">European plaice</name>
    <dbReference type="NCBI Taxonomy" id="8262"/>
    <lineage>
        <taxon>Eukaryota</taxon>
        <taxon>Metazoa</taxon>
        <taxon>Chordata</taxon>
        <taxon>Craniata</taxon>
        <taxon>Vertebrata</taxon>
        <taxon>Euteleostomi</taxon>
        <taxon>Actinopterygii</taxon>
        <taxon>Neopterygii</taxon>
        <taxon>Teleostei</taxon>
        <taxon>Neoteleostei</taxon>
        <taxon>Acanthomorphata</taxon>
        <taxon>Carangaria</taxon>
        <taxon>Pleuronectiformes</taxon>
        <taxon>Pleuronectoidei</taxon>
        <taxon>Pleuronectidae</taxon>
        <taxon>Pleuronectes</taxon>
    </lineage>
</organism>
<evidence type="ECO:0000313" key="2">
    <source>
        <dbReference type="EMBL" id="CAB1413917.1"/>
    </source>
</evidence>
<protein>
    <submittedName>
        <fullName evidence="2">Uncharacterized protein</fullName>
    </submittedName>
</protein>
<evidence type="ECO:0000313" key="3">
    <source>
        <dbReference type="Proteomes" id="UP001153269"/>
    </source>
</evidence>
<accession>A0A9N7TIY6</accession>
<name>A0A9N7TIY6_PLEPL</name>
<keyword evidence="3" id="KW-1185">Reference proteome</keyword>
<dbReference type="EMBL" id="CADEAL010000077">
    <property type="protein sequence ID" value="CAB1413917.1"/>
    <property type="molecule type" value="Genomic_DNA"/>
</dbReference>
<feature type="region of interest" description="Disordered" evidence="1">
    <location>
        <begin position="89"/>
        <end position="110"/>
    </location>
</feature>
<feature type="compositionally biased region" description="Basic and acidic residues" evidence="1">
    <location>
        <begin position="1"/>
        <end position="22"/>
    </location>
</feature>
<sequence>MVKTGRDLTRDREREGGEEGEHGGGGGPSHGNPSSCVHAPASAAVSLLTVVVWFSRGLQPLLCRTQTDAKDDSPESSALLMSCVETPCEDRRHQGGNDAAVTGGGLILQR</sequence>
<feature type="region of interest" description="Disordered" evidence="1">
    <location>
        <begin position="1"/>
        <end position="38"/>
    </location>
</feature>
<dbReference type="AlphaFoldDB" id="A0A9N7TIY6"/>